<dbReference type="InterPro" id="IPR036390">
    <property type="entry name" value="WH_DNA-bd_sf"/>
</dbReference>
<sequence length="143" mass="15852">MFTKSCEYAIRAVIFIAQQTYAGTKTGVKEIAINIDAPEHFIAKILQELVRKGLIQSAKGPNGGFYLDDNALHHSLADIVKAIDGEKLFHGCALGLRQCSESHPCPLHNEFKQVRNKLTKMLESATVSTFVHALENNQAFLKQ</sequence>
<dbReference type="EMBL" id="JAZGLY010000007">
    <property type="protein sequence ID" value="MEE6187903.1"/>
    <property type="molecule type" value="Genomic_DNA"/>
</dbReference>
<evidence type="ECO:0000313" key="1">
    <source>
        <dbReference type="EMBL" id="MEE6187903.1"/>
    </source>
</evidence>
<keyword evidence="2" id="KW-1185">Reference proteome</keyword>
<proteinExistence type="predicted"/>
<dbReference type="InterPro" id="IPR000944">
    <property type="entry name" value="Tscrpt_reg_Rrf2"/>
</dbReference>
<dbReference type="InterPro" id="IPR036388">
    <property type="entry name" value="WH-like_DNA-bd_sf"/>
</dbReference>
<organism evidence="1 2">
    <name type="scientific">Niabella digestorum</name>
    <dbReference type="NCBI Taxonomy" id="3117701"/>
    <lineage>
        <taxon>Bacteria</taxon>
        <taxon>Pseudomonadati</taxon>
        <taxon>Bacteroidota</taxon>
        <taxon>Chitinophagia</taxon>
        <taxon>Chitinophagales</taxon>
        <taxon>Chitinophagaceae</taxon>
        <taxon>Niabella</taxon>
    </lineage>
</organism>
<dbReference type="InterPro" id="IPR030489">
    <property type="entry name" value="TR_Rrf2-type_CS"/>
</dbReference>
<dbReference type="Pfam" id="PF02082">
    <property type="entry name" value="Rrf2"/>
    <property type="match status" value="1"/>
</dbReference>
<dbReference type="PANTHER" id="PTHR33221:SF13">
    <property type="entry name" value="TRANSCRIPTIONAL REGULATOR-RELATED"/>
    <property type="match status" value="1"/>
</dbReference>
<dbReference type="SUPFAM" id="SSF46785">
    <property type="entry name" value="Winged helix' DNA-binding domain"/>
    <property type="match status" value="1"/>
</dbReference>
<dbReference type="PROSITE" id="PS01332">
    <property type="entry name" value="HTH_RRF2_1"/>
    <property type="match status" value="1"/>
</dbReference>
<dbReference type="PROSITE" id="PS51197">
    <property type="entry name" value="HTH_RRF2_2"/>
    <property type="match status" value="1"/>
</dbReference>
<evidence type="ECO:0000313" key="2">
    <source>
        <dbReference type="Proteomes" id="UP001357452"/>
    </source>
</evidence>
<dbReference type="Proteomes" id="UP001357452">
    <property type="component" value="Unassembled WGS sequence"/>
</dbReference>
<dbReference type="Gene3D" id="1.10.10.10">
    <property type="entry name" value="Winged helix-like DNA-binding domain superfamily/Winged helix DNA-binding domain"/>
    <property type="match status" value="1"/>
</dbReference>
<dbReference type="PANTHER" id="PTHR33221">
    <property type="entry name" value="WINGED HELIX-TURN-HELIX TRANSCRIPTIONAL REGULATOR, RRF2 FAMILY"/>
    <property type="match status" value="1"/>
</dbReference>
<dbReference type="RefSeq" id="WP_330975309.1">
    <property type="nucleotide sequence ID" value="NZ_JAZGLY010000007.1"/>
</dbReference>
<name>A0ABU7RIS8_9BACT</name>
<dbReference type="NCBIfam" id="TIGR00738">
    <property type="entry name" value="rrf2_super"/>
    <property type="match status" value="1"/>
</dbReference>
<protein>
    <submittedName>
        <fullName evidence="1">Rrf2 family transcriptional regulator</fullName>
    </submittedName>
</protein>
<gene>
    <name evidence="1" type="ORF">V2H41_11530</name>
</gene>
<comment type="caution">
    <text evidence="1">The sequence shown here is derived from an EMBL/GenBank/DDBJ whole genome shotgun (WGS) entry which is preliminary data.</text>
</comment>
<reference evidence="1 2" key="1">
    <citation type="submission" date="2024-01" db="EMBL/GenBank/DDBJ databases">
        <title>Niabella digestum sp. nov., isolated from waste digestion system.</title>
        <authorList>
            <person name="Zhang L."/>
        </authorList>
    </citation>
    <scope>NUCLEOTIDE SEQUENCE [LARGE SCALE GENOMIC DNA]</scope>
    <source>
        <strain evidence="1 2">A18</strain>
    </source>
</reference>
<accession>A0ABU7RIS8</accession>